<accession>A0A5M6CV72</accession>
<sequence length="139" mass="16459">MFRKDYVQKVIDQLGQLLGKVLTNFLGFKDFGDLQNQFDASETTLKEVLGVTFEELLRLPASYWITKLSNDFTIEHLGQVADIHFKIAQLYFESEDGRQYADTLQQSLLLYKYLEENDGVYVYERYLKMEWIKKMFSKN</sequence>
<gene>
    <name evidence="1" type="ORF">F0919_05340</name>
</gene>
<keyword evidence="2" id="KW-1185">Reference proteome</keyword>
<protein>
    <submittedName>
        <fullName evidence="1">Uncharacterized protein</fullName>
    </submittedName>
</protein>
<proteinExistence type="predicted"/>
<dbReference type="AlphaFoldDB" id="A0A5M6CV72"/>
<dbReference type="EMBL" id="VWSH01000001">
    <property type="protein sequence ID" value="KAA5537099.1"/>
    <property type="molecule type" value="Genomic_DNA"/>
</dbReference>
<comment type="caution">
    <text evidence="1">The sequence shown here is derived from an EMBL/GenBank/DDBJ whole genome shotgun (WGS) entry which is preliminary data.</text>
</comment>
<name>A0A5M6CV72_9BACT</name>
<reference evidence="1 2" key="1">
    <citation type="submission" date="2019-09" db="EMBL/GenBank/DDBJ databases">
        <title>Genome sequence and assembly of Taibaiella sp.</title>
        <authorList>
            <person name="Chhetri G."/>
        </authorList>
    </citation>
    <scope>NUCLEOTIDE SEQUENCE [LARGE SCALE GENOMIC DNA]</scope>
    <source>
        <strain evidence="1 2">KVB11</strain>
    </source>
</reference>
<evidence type="ECO:0000313" key="1">
    <source>
        <dbReference type="EMBL" id="KAA5537099.1"/>
    </source>
</evidence>
<dbReference type="Proteomes" id="UP000323632">
    <property type="component" value="Unassembled WGS sequence"/>
</dbReference>
<dbReference type="RefSeq" id="WP_150031675.1">
    <property type="nucleotide sequence ID" value="NZ_VWSH01000001.1"/>
</dbReference>
<evidence type="ECO:0000313" key="2">
    <source>
        <dbReference type="Proteomes" id="UP000323632"/>
    </source>
</evidence>
<organism evidence="1 2">
    <name type="scientific">Taibaiella lutea</name>
    <dbReference type="NCBI Taxonomy" id="2608001"/>
    <lineage>
        <taxon>Bacteria</taxon>
        <taxon>Pseudomonadati</taxon>
        <taxon>Bacteroidota</taxon>
        <taxon>Chitinophagia</taxon>
        <taxon>Chitinophagales</taxon>
        <taxon>Chitinophagaceae</taxon>
        <taxon>Taibaiella</taxon>
    </lineage>
</organism>